<reference evidence="5 6" key="1">
    <citation type="submission" date="2017-07" db="EMBL/GenBank/DDBJ databases">
        <title>Streptococcus pluranimalium as cause of bovine abortion.</title>
        <authorList>
            <person name="Rodriguez Campos S."/>
            <person name="Gobeli Brawand S."/>
            <person name="Brodard I."/>
            <person name="Rychener L."/>
            <person name="Perreten V."/>
        </authorList>
    </citation>
    <scope>NUCLEOTIDE SEQUENCE [LARGE SCALE GENOMIC DNA]</scope>
    <source>
        <strain evidence="5 6">14A0014</strain>
    </source>
</reference>
<proteinExistence type="inferred from homology"/>
<dbReference type="Proteomes" id="UP000255411">
    <property type="component" value="Chromosome"/>
</dbReference>
<evidence type="ECO:0000256" key="4">
    <source>
        <dbReference type="ARBA" id="ARBA00022729"/>
    </source>
</evidence>
<name>A0A345VHC6_9STRE</name>
<evidence type="ECO:0000256" key="2">
    <source>
        <dbReference type="ARBA" id="ARBA00008520"/>
    </source>
</evidence>
<dbReference type="GO" id="GO:0030313">
    <property type="term" value="C:cell envelope"/>
    <property type="evidence" value="ECO:0007669"/>
    <property type="project" value="UniProtKB-SubCell"/>
</dbReference>
<evidence type="ECO:0000313" key="6">
    <source>
        <dbReference type="Proteomes" id="UP000255411"/>
    </source>
</evidence>
<dbReference type="InterPro" id="IPR006059">
    <property type="entry name" value="SBP"/>
</dbReference>
<sequence>MTRRKKASLLATLLIVLGCLFFLLSWMTRSRKVTLHLGIHEGSSWDVPQGQDNRVLDDIIKRFEKAHPGVMVVYESGIRKSDYSSWLSDKLVKGDQPDIFMVPENDFNLLASIGSLKNLDRLSKKDIKASDFYTVSYQAGHYRGSQYALPFESNPIMMCINKDLLKKSGFKVPEANWTISDFYKIARSATKDTTNDGQLDQFGIVGYNWKNAMAAYGNQMFSGDGSQLHLNTNKTKSAMTLMMNLDALSGTQEVTSQDFDQGKVVFRPMTMAEYRTYKPYPYHIAKYSTFEWTCVPMPSADSTLQSTQVESSLFAMSSQTKHTDLAWELLKMLTYDEHSQQELVKQSQGISVLRSVMASEDTADILQKDNFGSDSLKVTTVNHMMMDGFNHPKFKRFNTVYEEADYLLTKSLSEGTVDTDLALIEKKLSQSLR</sequence>
<evidence type="ECO:0000256" key="1">
    <source>
        <dbReference type="ARBA" id="ARBA00004196"/>
    </source>
</evidence>
<dbReference type="AlphaFoldDB" id="A0A345VHC6"/>
<dbReference type="EMBL" id="CP022601">
    <property type="protein sequence ID" value="AXJ12128.1"/>
    <property type="molecule type" value="Genomic_DNA"/>
</dbReference>
<evidence type="ECO:0000256" key="3">
    <source>
        <dbReference type="ARBA" id="ARBA00022448"/>
    </source>
</evidence>
<dbReference type="PROSITE" id="PS51257">
    <property type="entry name" value="PROKAR_LIPOPROTEIN"/>
    <property type="match status" value="1"/>
</dbReference>
<evidence type="ECO:0008006" key="7">
    <source>
        <dbReference type="Google" id="ProtNLM"/>
    </source>
</evidence>
<gene>
    <name evidence="5" type="ORF">Sp14A_01730</name>
</gene>
<dbReference type="Pfam" id="PF01547">
    <property type="entry name" value="SBP_bac_1"/>
    <property type="match status" value="1"/>
</dbReference>
<keyword evidence="4" id="KW-0732">Signal</keyword>
<accession>A0A345VHC6</accession>
<dbReference type="RefSeq" id="WP_115129556.1">
    <property type="nucleotide sequence ID" value="NZ_CP022601.1"/>
</dbReference>
<protein>
    <recommendedName>
        <fullName evidence="7">Sugar-binding protein</fullName>
    </recommendedName>
</protein>
<dbReference type="SUPFAM" id="SSF53850">
    <property type="entry name" value="Periplasmic binding protein-like II"/>
    <property type="match status" value="1"/>
</dbReference>
<comment type="similarity">
    <text evidence="2">Belongs to the bacterial solute-binding protein 1 family.</text>
</comment>
<keyword evidence="3" id="KW-0813">Transport</keyword>
<dbReference type="PANTHER" id="PTHR43649:SF31">
    <property type="entry name" value="SN-GLYCEROL-3-PHOSPHATE-BINDING PERIPLASMIC PROTEIN UGPB"/>
    <property type="match status" value="1"/>
</dbReference>
<evidence type="ECO:0000313" key="5">
    <source>
        <dbReference type="EMBL" id="AXJ12128.1"/>
    </source>
</evidence>
<dbReference type="PANTHER" id="PTHR43649">
    <property type="entry name" value="ARABINOSE-BINDING PROTEIN-RELATED"/>
    <property type="match status" value="1"/>
</dbReference>
<comment type="subcellular location">
    <subcellularLocation>
        <location evidence="1">Cell envelope</location>
    </subcellularLocation>
</comment>
<organism evidence="5 6">
    <name type="scientific">Streptococcus pluranimalium</name>
    <dbReference type="NCBI Taxonomy" id="82348"/>
    <lineage>
        <taxon>Bacteria</taxon>
        <taxon>Bacillati</taxon>
        <taxon>Bacillota</taxon>
        <taxon>Bacilli</taxon>
        <taxon>Lactobacillales</taxon>
        <taxon>Streptococcaceae</taxon>
        <taxon>Streptococcus</taxon>
    </lineage>
</organism>
<dbReference type="InterPro" id="IPR050490">
    <property type="entry name" value="Bact_solute-bd_prot1"/>
</dbReference>
<dbReference type="Gene3D" id="3.40.190.10">
    <property type="entry name" value="Periplasmic binding protein-like II"/>
    <property type="match status" value="1"/>
</dbReference>